<dbReference type="STRING" id="208439.AJAP_08580"/>
<dbReference type="EMBL" id="CP008953">
    <property type="protein sequence ID" value="AIG74616.1"/>
    <property type="molecule type" value="Genomic_DNA"/>
</dbReference>
<accession>A0A075UQJ1</accession>
<evidence type="ECO:0000313" key="2">
    <source>
        <dbReference type="EMBL" id="AIG74616.1"/>
    </source>
</evidence>
<dbReference type="RefSeq" id="WP_038509464.1">
    <property type="nucleotide sequence ID" value="NZ_CP008953.1"/>
</dbReference>
<gene>
    <name evidence="2" type="ORF">AJAP_08580</name>
</gene>
<name>A0A075UQJ1_9PSEU</name>
<keyword evidence="3" id="KW-1185">Reference proteome</keyword>
<sequence length="138" mass="13744">MPATEINGNTTAMSAYSTKLTAPAQPSSLTRPGTADIAGMFEGIAMSLLDKAAAAEMAALLAKITEDMATDSTTVKAIAADYTAADAASALTLATSTIKLAKQGLSLLKQASGSIGQAPGSTEEKTDTSAADGSQTQA</sequence>
<organism evidence="2 3">
    <name type="scientific">Amycolatopsis japonica</name>
    <dbReference type="NCBI Taxonomy" id="208439"/>
    <lineage>
        <taxon>Bacteria</taxon>
        <taxon>Bacillati</taxon>
        <taxon>Actinomycetota</taxon>
        <taxon>Actinomycetes</taxon>
        <taxon>Pseudonocardiales</taxon>
        <taxon>Pseudonocardiaceae</taxon>
        <taxon>Amycolatopsis</taxon>
        <taxon>Amycolatopsis japonica group</taxon>
    </lineage>
</organism>
<feature type="compositionally biased region" description="Polar residues" evidence="1">
    <location>
        <begin position="128"/>
        <end position="138"/>
    </location>
</feature>
<evidence type="ECO:0000313" key="3">
    <source>
        <dbReference type="Proteomes" id="UP000028492"/>
    </source>
</evidence>
<protein>
    <submittedName>
        <fullName evidence="2">Uncharacterized protein</fullName>
    </submittedName>
</protein>
<reference evidence="2 3" key="1">
    <citation type="journal article" date="2014" name="J. Biotechnol.">
        <title>Complete genome sequence of the actinobacterium Amycolatopsis japonica MG417-CF17(T) (=DSM 44213T) producing (S,S)-N,N'-ethylenediaminedisuccinic acid.</title>
        <authorList>
            <person name="Stegmann E."/>
            <person name="Albersmeier A."/>
            <person name="Spohn M."/>
            <person name="Gert H."/>
            <person name="Weber T."/>
            <person name="Wohlleben W."/>
            <person name="Kalinowski J."/>
            <person name="Ruckert C."/>
        </authorList>
    </citation>
    <scope>NUCLEOTIDE SEQUENCE [LARGE SCALE GENOMIC DNA]</scope>
    <source>
        <strain evidence="3">MG417-CF17 (DSM 44213)</strain>
    </source>
</reference>
<dbReference type="HOGENOM" id="CLU_1871071_0_0_11"/>
<evidence type="ECO:0000256" key="1">
    <source>
        <dbReference type="SAM" id="MobiDB-lite"/>
    </source>
</evidence>
<dbReference type="KEGG" id="aja:AJAP_08580"/>
<feature type="region of interest" description="Disordered" evidence="1">
    <location>
        <begin position="112"/>
        <end position="138"/>
    </location>
</feature>
<dbReference type="AlphaFoldDB" id="A0A075UQJ1"/>
<proteinExistence type="predicted"/>
<dbReference type="Proteomes" id="UP000028492">
    <property type="component" value="Chromosome"/>
</dbReference>